<evidence type="ECO:0000256" key="2">
    <source>
        <dbReference type="ARBA" id="ARBA00022980"/>
    </source>
</evidence>
<keyword evidence="2 4" id="KW-0689">Ribosomal protein</keyword>
<dbReference type="GO" id="GO:0003735">
    <property type="term" value="F:structural constituent of ribosome"/>
    <property type="evidence" value="ECO:0007669"/>
    <property type="project" value="InterPro"/>
</dbReference>
<dbReference type="InterPro" id="IPR000114">
    <property type="entry name" value="Ribosomal_uL16_bact-type"/>
</dbReference>
<dbReference type="SUPFAM" id="SSF54686">
    <property type="entry name" value="Ribosomal protein L16p/L10e"/>
    <property type="match status" value="1"/>
</dbReference>
<keyword evidence="3 4" id="KW-0687">Ribonucleoprotein</keyword>
<dbReference type="Pfam" id="PF00252">
    <property type="entry name" value="Ribosomal_L16"/>
    <property type="match status" value="1"/>
</dbReference>
<dbReference type="GO" id="GO:0019843">
    <property type="term" value="F:rRNA binding"/>
    <property type="evidence" value="ECO:0007669"/>
    <property type="project" value="InterPro"/>
</dbReference>
<dbReference type="NCBIfam" id="TIGR01164">
    <property type="entry name" value="rplP_bact"/>
    <property type="match status" value="1"/>
</dbReference>
<dbReference type="PROSITE" id="PS00586">
    <property type="entry name" value="RIBOSOMAL_L16_1"/>
    <property type="match status" value="1"/>
</dbReference>
<evidence type="ECO:0000313" key="5">
    <source>
        <dbReference type="EMBL" id="QTI82387.1"/>
    </source>
</evidence>
<accession>A0A8A6KFJ7</accession>
<dbReference type="PROSITE" id="PS00701">
    <property type="entry name" value="RIBOSOMAL_L16_2"/>
    <property type="match status" value="1"/>
</dbReference>
<evidence type="ECO:0000256" key="1">
    <source>
        <dbReference type="ARBA" id="ARBA00008931"/>
    </source>
</evidence>
<dbReference type="InterPro" id="IPR036920">
    <property type="entry name" value="Ribosomal_uL16_sf"/>
</dbReference>
<dbReference type="GO" id="GO:0005762">
    <property type="term" value="C:mitochondrial large ribosomal subunit"/>
    <property type="evidence" value="ECO:0007669"/>
    <property type="project" value="TreeGrafter"/>
</dbReference>
<comment type="similarity">
    <text evidence="1 4">Belongs to the universal ribosomal protein uL16 family.</text>
</comment>
<dbReference type="PANTHER" id="PTHR12220:SF13">
    <property type="entry name" value="LARGE RIBOSOMAL SUBUNIT PROTEIN UL16M"/>
    <property type="match status" value="1"/>
</dbReference>
<dbReference type="InterPro" id="IPR047873">
    <property type="entry name" value="Ribosomal_uL16"/>
</dbReference>
<dbReference type="CDD" id="cd01433">
    <property type="entry name" value="Ribosomal_L16_L10e"/>
    <property type="match status" value="1"/>
</dbReference>
<proteinExistence type="inferred from homology"/>
<protein>
    <submittedName>
        <fullName evidence="5">Ribosomal protein L16</fullName>
    </submittedName>
</protein>
<dbReference type="Gene3D" id="3.90.1170.10">
    <property type="entry name" value="Ribosomal protein L10e/L16"/>
    <property type="match status" value="1"/>
</dbReference>
<dbReference type="GO" id="GO:0032543">
    <property type="term" value="P:mitochondrial translation"/>
    <property type="evidence" value="ECO:0007669"/>
    <property type="project" value="TreeGrafter"/>
</dbReference>
<dbReference type="InterPro" id="IPR016180">
    <property type="entry name" value="Ribosomal_uL16_dom"/>
</dbReference>
<keyword evidence="5" id="KW-0496">Mitochondrion</keyword>
<dbReference type="GeneID" id="69240854"/>
<evidence type="ECO:0000256" key="4">
    <source>
        <dbReference type="RuleBase" id="RU004413"/>
    </source>
</evidence>
<reference evidence="5" key="1">
    <citation type="submission" date="2020-12" db="EMBL/GenBank/DDBJ databases">
        <title>Complete mitochondrial genome of Rhizosolenia setigera (Coscinodiscophyceae, Bacillariophyta).</title>
        <authorList>
            <person name="Yao Y."/>
        </authorList>
    </citation>
    <scope>NUCLEOTIDE SEQUENCE</scope>
    <source>
        <strain evidence="5">CNS00456</strain>
    </source>
</reference>
<name>A0A8A6KFJ7_9STRA</name>
<geneLocation type="mitochondrion" evidence="5"/>
<evidence type="ECO:0000256" key="3">
    <source>
        <dbReference type="ARBA" id="ARBA00023274"/>
    </source>
</evidence>
<dbReference type="AlphaFoldDB" id="A0A8A6KFJ7"/>
<dbReference type="InterPro" id="IPR020798">
    <property type="entry name" value="Ribosomal_uL16_CS"/>
</dbReference>
<organism evidence="5">
    <name type="scientific">Sundstroemia setigera</name>
    <dbReference type="NCBI Taxonomy" id="3005"/>
    <lineage>
        <taxon>Eukaryota</taxon>
        <taxon>Sar</taxon>
        <taxon>Stramenopiles</taxon>
        <taxon>Ochrophyta</taxon>
        <taxon>Bacillariophyta</taxon>
        <taxon>Coscinodiscophyceae</taxon>
        <taxon>Rhizosoleniophycidae</taxon>
        <taxon>Rhizosoleniales</taxon>
        <taxon>Rhizosoleniaceae</taxon>
        <taxon>Sundstroemia</taxon>
    </lineage>
</organism>
<sequence>MLLQPKKTKYKKIQKGNIRKKSFNNKLVFGSFGLKAIKSGLIKANQLEATRQVIRRKLKRKGKLWIKIFPYTPMTSKSVGVRMGKGKGSINYWCYKVKTGTILFEICGVTKTLALNALLSGSHKLPVKTKLVY</sequence>
<dbReference type="EMBL" id="MW392567">
    <property type="protein sequence ID" value="QTI82387.1"/>
    <property type="molecule type" value="Genomic_DNA"/>
</dbReference>
<gene>
    <name evidence="5" type="primary">rpl16</name>
</gene>
<dbReference type="PANTHER" id="PTHR12220">
    <property type="entry name" value="50S/60S RIBOSOMAL PROTEIN L16"/>
    <property type="match status" value="1"/>
</dbReference>
<dbReference type="PRINTS" id="PR00060">
    <property type="entry name" value="RIBOSOMALL16"/>
</dbReference>
<dbReference type="RefSeq" id="YP_010241699.1">
    <property type="nucleotide sequence ID" value="NC_059919.1"/>
</dbReference>